<dbReference type="EMBL" id="JBFXLR010000027">
    <property type="protein sequence ID" value="KAL2848013.1"/>
    <property type="molecule type" value="Genomic_DNA"/>
</dbReference>
<accession>A0ABR4K6U1</accession>
<dbReference type="Proteomes" id="UP001610444">
    <property type="component" value="Unassembled WGS sequence"/>
</dbReference>
<proteinExistence type="predicted"/>
<protein>
    <submittedName>
        <fullName evidence="1">Uncharacterized protein</fullName>
    </submittedName>
</protein>
<organism evidence="1 2">
    <name type="scientific">Aspergillus pseudodeflectus</name>
    <dbReference type="NCBI Taxonomy" id="176178"/>
    <lineage>
        <taxon>Eukaryota</taxon>
        <taxon>Fungi</taxon>
        <taxon>Dikarya</taxon>
        <taxon>Ascomycota</taxon>
        <taxon>Pezizomycotina</taxon>
        <taxon>Eurotiomycetes</taxon>
        <taxon>Eurotiomycetidae</taxon>
        <taxon>Eurotiales</taxon>
        <taxon>Aspergillaceae</taxon>
        <taxon>Aspergillus</taxon>
        <taxon>Aspergillus subgen. Nidulantes</taxon>
    </lineage>
</organism>
<gene>
    <name evidence="1" type="ORF">BJX68DRAFT_107483</name>
</gene>
<keyword evidence="2" id="KW-1185">Reference proteome</keyword>
<reference evidence="1 2" key="1">
    <citation type="submission" date="2024-07" db="EMBL/GenBank/DDBJ databases">
        <title>Section-level genome sequencing and comparative genomics of Aspergillus sections Usti and Cavernicolus.</title>
        <authorList>
            <consortium name="Lawrence Berkeley National Laboratory"/>
            <person name="Nybo J.L."/>
            <person name="Vesth T.C."/>
            <person name="Theobald S."/>
            <person name="Frisvad J.C."/>
            <person name="Larsen T.O."/>
            <person name="Kjaerboelling I."/>
            <person name="Rothschild-Mancinelli K."/>
            <person name="Lyhne E.K."/>
            <person name="Kogle M.E."/>
            <person name="Barry K."/>
            <person name="Clum A."/>
            <person name="Na H."/>
            <person name="Ledsgaard L."/>
            <person name="Lin J."/>
            <person name="Lipzen A."/>
            <person name="Kuo A."/>
            <person name="Riley R."/>
            <person name="Mondo S."/>
            <person name="LaButti K."/>
            <person name="Haridas S."/>
            <person name="Pangalinan J."/>
            <person name="Salamov A.A."/>
            <person name="Simmons B.A."/>
            <person name="Magnuson J.K."/>
            <person name="Chen J."/>
            <person name="Drula E."/>
            <person name="Henrissat B."/>
            <person name="Wiebenga A."/>
            <person name="Lubbers R.J."/>
            <person name="Gomes A.C."/>
            <person name="Macurrencykelacurrency M.R."/>
            <person name="Stajich J."/>
            <person name="Grigoriev I.V."/>
            <person name="Mortensen U.H."/>
            <person name="De vries R.P."/>
            <person name="Baker S.E."/>
            <person name="Andersen M.R."/>
        </authorList>
    </citation>
    <scope>NUCLEOTIDE SEQUENCE [LARGE SCALE GENOMIC DNA]</scope>
    <source>
        <strain evidence="1 2">CBS 756.74</strain>
    </source>
</reference>
<name>A0ABR4K6U1_9EURO</name>
<dbReference type="RefSeq" id="XP_070898058.1">
    <property type="nucleotide sequence ID" value="XM_071035857.1"/>
</dbReference>
<evidence type="ECO:0000313" key="2">
    <source>
        <dbReference type="Proteomes" id="UP001610444"/>
    </source>
</evidence>
<evidence type="ECO:0000313" key="1">
    <source>
        <dbReference type="EMBL" id="KAL2848013.1"/>
    </source>
</evidence>
<sequence length="131" mass="14367">MMNEHEHHGNNLASFGYLSLTNSRTGILTRPRNQPAYVESQTLPTLPSHLWPRAKEAHHPVLLPNGKPYIFPLCLPLLCPLLSLLLIDTLSLAHVLLPSAGGLGREQAACLHMGPYTMLVPNEMMRGVGST</sequence>
<dbReference type="GeneID" id="98151021"/>
<comment type="caution">
    <text evidence="1">The sequence shown here is derived from an EMBL/GenBank/DDBJ whole genome shotgun (WGS) entry which is preliminary data.</text>
</comment>